<comment type="caution">
    <text evidence="11">The sequence shown here is derived from an EMBL/GenBank/DDBJ whole genome shotgun (WGS) entry which is preliminary data.</text>
</comment>
<dbReference type="GO" id="GO:0015112">
    <property type="term" value="F:nitrate transmembrane transporter activity"/>
    <property type="evidence" value="ECO:0007669"/>
    <property type="project" value="InterPro"/>
</dbReference>
<dbReference type="InterPro" id="IPR000515">
    <property type="entry name" value="MetI-like"/>
</dbReference>
<dbReference type="SUPFAM" id="SSF161098">
    <property type="entry name" value="MetI-like"/>
    <property type="match status" value="1"/>
</dbReference>
<dbReference type="NCBIfam" id="TIGR01183">
    <property type="entry name" value="ntrB"/>
    <property type="match status" value="1"/>
</dbReference>
<evidence type="ECO:0000256" key="7">
    <source>
        <dbReference type="ARBA" id="ARBA00023065"/>
    </source>
</evidence>
<keyword evidence="5 9" id="KW-0812">Transmembrane</keyword>
<dbReference type="InterPro" id="IPR005889">
    <property type="entry name" value="NtrB"/>
</dbReference>
<keyword evidence="3" id="KW-1003">Cell membrane</keyword>
<dbReference type="FunFam" id="1.10.3720.10:FF:000003">
    <property type="entry name" value="Aliphatic sulfonate ABC transporter permease"/>
    <property type="match status" value="1"/>
</dbReference>
<dbReference type="PROSITE" id="PS50928">
    <property type="entry name" value="ABC_TM1"/>
    <property type="match status" value="1"/>
</dbReference>
<name>A0A1X4G456_9CYAN</name>
<organism evidence="11 12">
    <name type="scientific">Cylindrospermopsis raciborskii CENA303</name>
    <dbReference type="NCBI Taxonomy" id="1170769"/>
    <lineage>
        <taxon>Bacteria</taxon>
        <taxon>Bacillati</taxon>
        <taxon>Cyanobacteriota</taxon>
        <taxon>Cyanophyceae</taxon>
        <taxon>Nostocales</taxon>
        <taxon>Aphanizomenonaceae</taxon>
        <taxon>Cylindrospermopsis</taxon>
    </lineage>
</organism>
<reference evidence="12" key="1">
    <citation type="submission" date="2017-04" db="EMBL/GenBank/DDBJ databases">
        <authorList>
            <person name="Abreu V.A."/>
            <person name="Popin R.V."/>
            <person name="Rigonato J."/>
            <person name="Andreote A.P."/>
            <person name="Schaker P.C."/>
            <person name="Hoff-Risseti C."/>
            <person name="Alvarenga D.O."/>
            <person name="Varani A.M."/>
            <person name="Fiore M.F."/>
        </authorList>
    </citation>
    <scope>NUCLEOTIDE SEQUENCE [LARGE SCALE GENOMIC DNA]</scope>
    <source>
        <strain evidence="12">CENA303</strain>
    </source>
</reference>
<dbReference type="InterPro" id="IPR035906">
    <property type="entry name" value="MetI-like_sf"/>
</dbReference>
<dbReference type="CDD" id="cd06261">
    <property type="entry name" value="TM_PBP2"/>
    <property type="match status" value="1"/>
</dbReference>
<evidence type="ECO:0000256" key="3">
    <source>
        <dbReference type="ARBA" id="ARBA00022475"/>
    </source>
</evidence>
<evidence type="ECO:0000256" key="8">
    <source>
        <dbReference type="ARBA" id="ARBA00023136"/>
    </source>
</evidence>
<feature type="transmembrane region" description="Helical" evidence="9">
    <location>
        <begin position="127"/>
        <end position="144"/>
    </location>
</feature>
<dbReference type="Gene3D" id="1.10.3720.10">
    <property type="entry name" value="MetI-like"/>
    <property type="match status" value="1"/>
</dbReference>
<comment type="similarity">
    <text evidence="9">Belongs to the binding-protein-dependent transport system permease family.</text>
</comment>
<evidence type="ECO:0000256" key="9">
    <source>
        <dbReference type="RuleBase" id="RU363032"/>
    </source>
</evidence>
<comment type="subcellular location">
    <subcellularLocation>
        <location evidence="1">Cell inner membrane</location>
        <topology evidence="1">Multi-pass membrane protein</topology>
    </subcellularLocation>
    <subcellularLocation>
        <location evidence="9">Cell membrane</location>
        <topology evidence="9">Multi-pass membrane protein</topology>
    </subcellularLocation>
</comment>
<keyword evidence="8 9" id="KW-0472">Membrane</keyword>
<dbReference type="PANTHER" id="PTHR30151:SF7">
    <property type="entry name" value="NITRATE IMPORT PERMEASE PROTEIN NRTB"/>
    <property type="match status" value="1"/>
</dbReference>
<evidence type="ECO:0000256" key="2">
    <source>
        <dbReference type="ARBA" id="ARBA00022448"/>
    </source>
</evidence>
<feature type="transmembrane region" description="Helical" evidence="9">
    <location>
        <begin position="94"/>
        <end position="115"/>
    </location>
</feature>
<evidence type="ECO:0000256" key="1">
    <source>
        <dbReference type="ARBA" id="ARBA00004429"/>
    </source>
</evidence>
<protein>
    <submittedName>
        <fullName evidence="11">Nitrate ABC transporter, permease protein</fullName>
    </submittedName>
</protein>
<dbReference type="AlphaFoldDB" id="A0A1X4G456"/>
<feature type="transmembrane region" description="Helical" evidence="9">
    <location>
        <begin position="250"/>
        <end position="270"/>
    </location>
</feature>
<dbReference type="Proteomes" id="UP000192997">
    <property type="component" value="Unassembled WGS sequence"/>
</dbReference>
<evidence type="ECO:0000256" key="4">
    <source>
        <dbReference type="ARBA" id="ARBA00022519"/>
    </source>
</evidence>
<dbReference type="GO" id="GO:0006811">
    <property type="term" value="P:monoatomic ion transport"/>
    <property type="evidence" value="ECO:0007669"/>
    <property type="project" value="UniProtKB-KW"/>
</dbReference>
<feature type="transmembrane region" description="Helical" evidence="9">
    <location>
        <begin position="215"/>
        <end position="238"/>
    </location>
</feature>
<dbReference type="GO" id="GO:0042918">
    <property type="term" value="P:alkanesulfonate transmembrane transport"/>
    <property type="evidence" value="ECO:0007669"/>
    <property type="project" value="UniProtKB-ARBA"/>
</dbReference>
<keyword evidence="7" id="KW-0406">Ion transport</keyword>
<accession>A0A1X4G456</accession>
<evidence type="ECO:0000259" key="10">
    <source>
        <dbReference type="PROSITE" id="PS50928"/>
    </source>
</evidence>
<sequence>MTTVTAKRRSNNNGSENLILAFINKQMPEILPPLIAIVAFLVVWQVFSLTGGTLPGPIQVVQDTWELIIYPFYDRGGIDKGLFWQVFASLQRVAISYTLAAVVGIGLGILIGVNTTMSKALDPLFQLLRTVPPLAWVPISLAALRQNEPAALFVIFITSLWPILINTAVGVKEIPVDYNNVAKVLQLSQKEYFFNVLIPAALPYIFTGLRISIGLAWLAIIAAEIVMSGIVGIGFFIWDSYQANKVSEVILALVYIGVVGLLLDKFMAWLQTRILPEQK</sequence>
<dbReference type="PANTHER" id="PTHR30151">
    <property type="entry name" value="ALKANE SULFONATE ABC TRANSPORTER-RELATED, MEMBRANE SUBUNIT"/>
    <property type="match status" value="1"/>
</dbReference>
<evidence type="ECO:0000256" key="6">
    <source>
        <dbReference type="ARBA" id="ARBA00022989"/>
    </source>
</evidence>
<keyword evidence="4" id="KW-0997">Cell inner membrane</keyword>
<keyword evidence="6 9" id="KW-1133">Transmembrane helix</keyword>
<feature type="domain" description="ABC transmembrane type-1" evidence="10">
    <location>
        <begin position="86"/>
        <end position="267"/>
    </location>
</feature>
<evidence type="ECO:0000256" key="5">
    <source>
        <dbReference type="ARBA" id="ARBA00022692"/>
    </source>
</evidence>
<proteinExistence type="inferred from homology"/>
<feature type="transmembrane region" description="Helical" evidence="9">
    <location>
        <begin position="30"/>
        <end position="47"/>
    </location>
</feature>
<dbReference type="EMBL" id="NBYN01000056">
    <property type="protein sequence ID" value="OSO89307.1"/>
    <property type="molecule type" value="Genomic_DNA"/>
</dbReference>
<dbReference type="Pfam" id="PF00528">
    <property type="entry name" value="BPD_transp_1"/>
    <property type="match status" value="1"/>
</dbReference>
<dbReference type="GO" id="GO:0005886">
    <property type="term" value="C:plasma membrane"/>
    <property type="evidence" value="ECO:0007669"/>
    <property type="project" value="UniProtKB-SubCell"/>
</dbReference>
<evidence type="ECO:0000313" key="11">
    <source>
        <dbReference type="EMBL" id="OSO89307.1"/>
    </source>
</evidence>
<feature type="transmembrane region" description="Helical" evidence="9">
    <location>
        <begin position="150"/>
        <end position="171"/>
    </location>
</feature>
<evidence type="ECO:0000313" key="12">
    <source>
        <dbReference type="Proteomes" id="UP000192997"/>
    </source>
</evidence>
<dbReference type="RefSeq" id="WP_085728853.1">
    <property type="nucleotide sequence ID" value="NZ_NBYN01000056.1"/>
</dbReference>
<keyword evidence="2 9" id="KW-0813">Transport</keyword>
<feature type="transmembrane region" description="Helical" evidence="9">
    <location>
        <begin position="192"/>
        <end position="209"/>
    </location>
</feature>
<gene>
    <name evidence="11" type="ORF">B7O87_12840</name>
</gene>